<reference evidence="1" key="1">
    <citation type="journal article" date="2016" name="Nature">
        <title>Redefining the invertebrate RNA virosphere.</title>
        <authorList>
            <person name="Shi M."/>
            <person name="Lin X.D."/>
            <person name="Tian J.H."/>
            <person name="Chen L.J."/>
            <person name="Chen X."/>
            <person name="Li C.X."/>
            <person name="Qin X.C."/>
            <person name="Li J."/>
            <person name="Cao J.P."/>
            <person name="Eden J.S."/>
            <person name="Buchmann J."/>
            <person name="Wang W."/>
            <person name="Xu J."/>
            <person name="Holmes E.C."/>
            <person name="Zhang Y.Z."/>
        </authorList>
    </citation>
    <scope>NUCLEOTIDE SEQUENCE</scope>
    <source>
        <strain evidence="1">QTM27331</strain>
    </source>
</reference>
<name>A0A1L3KPA2_9REOV</name>
<dbReference type="NCBIfam" id="TIGR04231">
    <property type="entry name" value="seadorna_VP5"/>
    <property type="match status" value="1"/>
</dbReference>
<dbReference type="InterPro" id="IPR026373">
    <property type="entry name" value="VP5/VP6"/>
</dbReference>
<evidence type="ECO:0000313" key="1">
    <source>
        <dbReference type="EMBL" id="APG79135.1"/>
    </source>
</evidence>
<dbReference type="EMBL" id="KX884655">
    <property type="protein sequence ID" value="APG79135.1"/>
    <property type="molecule type" value="Genomic_RNA"/>
</dbReference>
<protein>
    <submittedName>
        <fullName evidence="1">Kadipiro VP6</fullName>
    </submittedName>
</protein>
<proteinExistence type="predicted"/>
<sequence>MNTIERTTSLVNETSAQLKTLVSNAEKSHFLKPDEVRAKLAFLINPKQSLFANLNSFFNKQKCLDDLTRILKVCGGTETRYQITAIGLSHLIEYCLKYELPNDARLLKSFIFIIFSVFDKVDSRSQGNVMKFDEVYDYINSELAENVDLTACEIDGSKVIKISFLTTTYVCEQVNTKLIADQVLAKLGQYLISDQFGYFKAKIGVNGNEKYDAIAIMNVKQDESCHVDLFRNKYSIIPAYYKQLVAEVRALRKIKSTGHPNGVKFRGITKFGFVKPLTDMQRFKKTALNVALMDSNSKYFTTNAGKLYYSYDQCVLSYMDDIEISANRVCRELMDINALVAHKLLHNYGLGTKCKNPKCNIVGHISPTIQSALAKRYTGALKDIVLDETLDDVDDGVDTNVVINEHIKDVSLSSDARMVKGDNNYMYMSAKDKSRATTSSDRLAKYKSVRNTEDDASSSTVVASNSDNVIKVDDIDIDNISIASSSNSANAYKSKPFANKQGKSLF</sequence>
<organism evidence="1">
    <name type="scientific">Kadipiro virus</name>
    <dbReference type="NCBI Taxonomy" id="104580"/>
    <lineage>
        <taxon>Viruses</taxon>
        <taxon>Riboviria</taxon>
        <taxon>Orthornavirae</taxon>
        <taxon>Duplornaviricota</taxon>
        <taxon>Resentoviricetes</taxon>
        <taxon>Reovirales</taxon>
        <taxon>Sedoreoviridae</taxon>
        <taxon>Seadornavirus</taxon>
        <taxon>Seadornavirus kadipiroense</taxon>
    </lineage>
</organism>
<accession>A0A1L3KPA2</accession>